<reference evidence="9" key="1">
    <citation type="submission" date="2023-03" db="EMBL/GenBank/DDBJ databases">
        <title>Massive genome expansion in bonnet fungi (Mycena s.s.) driven by repeated elements and novel gene families across ecological guilds.</title>
        <authorList>
            <consortium name="Lawrence Berkeley National Laboratory"/>
            <person name="Harder C.B."/>
            <person name="Miyauchi S."/>
            <person name="Viragh M."/>
            <person name="Kuo A."/>
            <person name="Thoen E."/>
            <person name="Andreopoulos B."/>
            <person name="Lu D."/>
            <person name="Skrede I."/>
            <person name="Drula E."/>
            <person name="Henrissat B."/>
            <person name="Morin E."/>
            <person name="Kohler A."/>
            <person name="Barry K."/>
            <person name="LaButti K."/>
            <person name="Morin E."/>
            <person name="Salamov A."/>
            <person name="Lipzen A."/>
            <person name="Mereny Z."/>
            <person name="Hegedus B."/>
            <person name="Baldrian P."/>
            <person name="Stursova M."/>
            <person name="Weitz H."/>
            <person name="Taylor A."/>
            <person name="Grigoriev I.V."/>
            <person name="Nagy L.G."/>
            <person name="Martin F."/>
            <person name="Kauserud H."/>
        </authorList>
    </citation>
    <scope>NUCLEOTIDE SEQUENCE</scope>
    <source>
        <strain evidence="9">CBHHK182m</strain>
    </source>
</reference>
<feature type="compositionally biased region" description="Basic and acidic residues" evidence="7">
    <location>
        <begin position="331"/>
        <end position="340"/>
    </location>
</feature>
<feature type="region of interest" description="Disordered" evidence="7">
    <location>
        <begin position="130"/>
        <end position="249"/>
    </location>
</feature>
<evidence type="ECO:0000256" key="2">
    <source>
        <dbReference type="ARBA" id="ARBA00022692"/>
    </source>
</evidence>
<evidence type="ECO:0000256" key="7">
    <source>
        <dbReference type="SAM" id="MobiDB-lite"/>
    </source>
</evidence>
<evidence type="ECO:0000256" key="8">
    <source>
        <dbReference type="SAM" id="Phobius"/>
    </source>
</evidence>
<dbReference type="AlphaFoldDB" id="A0AAD7JZ43"/>
<evidence type="ECO:0000313" key="9">
    <source>
        <dbReference type="EMBL" id="KAJ7774953.1"/>
    </source>
</evidence>
<comment type="similarity">
    <text evidence="5">Belongs to the laat-1 family.</text>
</comment>
<feature type="transmembrane region" description="Helical" evidence="8">
    <location>
        <begin position="380"/>
        <end position="399"/>
    </location>
</feature>
<evidence type="ECO:0000256" key="3">
    <source>
        <dbReference type="ARBA" id="ARBA00022989"/>
    </source>
</evidence>
<dbReference type="GO" id="GO:0034488">
    <property type="term" value="P:basic amino acid transmembrane export from vacuole"/>
    <property type="evidence" value="ECO:0007669"/>
    <property type="project" value="TreeGrafter"/>
</dbReference>
<dbReference type="EMBL" id="JARKIB010000011">
    <property type="protein sequence ID" value="KAJ7774953.1"/>
    <property type="molecule type" value="Genomic_DNA"/>
</dbReference>
<dbReference type="SMART" id="SM00679">
    <property type="entry name" value="CTNS"/>
    <property type="match status" value="2"/>
</dbReference>
<dbReference type="GO" id="GO:0000329">
    <property type="term" value="C:fungal-type vacuole membrane"/>
    <property type="evidence" value="ECO:0007669"/>
    <property type="project" value="TreeGrafter"/>
</dbReference>
<comment type="catalytic activity">
    <reaction evidence="6">
        <text>L-histidine(out) + L-arginine(in) = L-histidine(in) + L-arginine(out)</text>
        <dbReference type="Rhea" id="RHEA:71063"/>
        <dbReference type="ChEBI" id="CHEBI:32682"/>
        <dbReference type="ChEBI" id="CHEBI:57595"/>
    </reaction>
</comment>
<feature type="compositionally biased region" description="Basic and acidic residues" evidence="7">
    <location>
        <begin position="212"/>
        <end position="224"/>
    </location>
</feature>
<evidence type="ECO:0000256" key="6">
    <source>
        <dbReference type="ARBA" id="ARBA00050768"/>
    </source>
</evidence>
<sequence>MFSLTGLSDLLGYASIACWLGAQFPQILKNIQLKSCAGIALPFLCNWFLGDASNLIGCLMTHQLPFQTYLASYFVLVDFVLCGQFFYYEGFKPSPPPFGRPRMGSIPSDRHYRTLSAVAANVSAAAALAAQQHDDRAGRPRVSVDRVSGTDEDDSAFMADSFHSERGHTPTRKRVSWSTERYGKRGGSVGRAPLSRSAFLPRVTPADASDDAVDRGRSLQRDADADGEASAAGSSSHPTDSNRRSSRASRRGANLVFLSLFALFGLGTWTGGVFPGRGSNVGRVLVPSSAVPMEEPHFVQRLNIFHSPSTAHAANHLQYRQSTDEPPPAEPPHHDPIPADPSDERVLGRIFAWLCTTLYLTSRLPQIWKNFVRKSVEGLSMYLFIFAFLGNTFYVASILTSEKVFLPPPVSTDFLRESLPYLLGSGGTLVFDITIVSQSVIYQRPRRHGRSRTEEEGALMAGDGV</sequence>
<dbReference type="GO" id="GO:0015174">
    <property type="term" value="F:basic amino acid transmembrane transporter activity"/>
    <property type="evidence" value="ECO:0007669"/>
    <property type="project" value="TreeGrafter"/>
</dbReference>
<feature type="transmembrane region" description="Helical" evidence="8">
    <location>
        <begin position="350"/>
        <end position="368"/>
    </location>
</feature>
<accession>A0AAD7JZ43</accession>
<keyword evidence="10" id="KW-1185">Reference proteome</keyword>
<evidence type="ECO:0000313" key="10">
    <source>
        <dbReference type="Proteomes" id="UP001215598"/>
    </source>
</evidence>
<dbReference type="InterPro" id="IPR051415">
    <property type="entry name" value="LAAT-1"/>
</dbReference>
<name>A0AAD7JZ43_9AGAR</name>
<keyword evidence="4 8" id="KW-0472">Membrane</keyword>
<evidence type="ECO:0000256" key="5">
    <source>
        <dbReference type="ARBA" id="ARBA00038039"/>
    </source>
</evidence>
<feature type="transmembrane region" description="Helical" evidence="8">
    <location>
        <begin position="253"/>
        <end position="274"/>
    </location>
</feature>
<dbReference type="InterPro" id="IPR006603">
    <property type="entry name" value="PQ-loop_rpt"/>
</dbReference>
<proteinExistence type="inferred from homology"/>
<comment type="subcellular location">
    <subcellularLocation>
        <location evidence="1">Membrane</location>
        <topology evidence="1">Multi-pass membrane protein</topology>
    </subcellularLocation>
</comment>
<comment type="caution">
    <text evidence="9">The sequence shown here is derived from an EMBL/GenBank/DDBJ whole genome shotgun (WGS) entry which is preliminary data.</text>
</comment>
<gene>
    <name evidence="9" type="ORF">B0H16DRAFT_1509049</name>
</gene>
<dbReference type="Gene3D" id="1.20.1280.290">
    <property type="match status" value="2"/>
</dbReference>
<dbReference type="PANTHER" id="PTHR16201">
    <property type="entry name" value="SEVEN TRANSMEMBRANE PROTEIN 1-RELATED"/>
    <property type="match status" value="1"/>
</dbReference>
<dbReference type="Pfam" id="PF04193">
    <property type="entry name" value="PQ-loop"/>
    <property type="match status" value="2"/>
</dbReference>
<keyword evidence="3 8" id="KW-1133">Transmembrane helix</keyword>
<feature type="transmembrane region" description="Helical" evidence="8">
    <location>
        <begin position="69"/>
        <end position="88"/>
    </location>
</feature>
<organism evidence="9 10">
    <name type="scientific">Mycena metata</name>
    <dbReference type="NCBI Taxonomy" id="1033252"/>
    <lineage>
        <taxon>Eukaryota</taxon>
        <taxon>Fungi</taxon>
        <taxon>Dikarya</taxon>
        <taxon>Basidiomycota</taxon>
        <taxon>Agaricomycotina</taxon>
        <taxon>Agaricomycetes</taxon>
        <taxon>Agaricomycetidae</taxon>
        <taxon>Agaricales</taxon>
        <taxon>Marasmiineae</taxon>
        <taxon>Mycenaceae</taxon>
        <taxon>Mycena</taxon>
    </lineage>
</organism>
<evidence type="ECO:0000256" key="4">
    <source>
        <dbReference type="ARBA" id="ARBA00023136"/>
    </source>
</evidence>
<feature type="compositionally biased region" description="Basic and acidic residues" evidence="7">
    <location>
        <begin position="132"/>
        <end position="144"/>
    </location>
</feature>
<feature type="transmembrane region" description="Helical" evidence="8">
    <location>
        <begin position="419"/>
        <end position="442"/>
    </location>
</feature>
<protein>
    <submittedName>
        <fullName evidence="9">PQ loop repeat-domain-containing protein</fullName>
    </submittedName>
</protein>
<dbReference type="FunFam" id="1.20.1280.290:FF:000009">
    <property type="entry name" value="PQ loop repeat family protein"/>
    <property type="match status" value="1"/>
</dbReference>
<evidence type="ECO:0000256" key="1">
    <source>
        <dbReference type="ARBA" id="ARBA00004141"/>
    </source>
</evidence>
<keyword evidence="2 8" id="KW-0812">Transmembrane</keyword>
<dbReference type="Proteomes" id="UP001215598">
    <property type="component" value="Unassembled WGS sequence"/>
</dbReference>
<dbReference type="PANTHER" id="PTHR16201:SF34">
    <property type="entry name" value="LYSOSOMAL AMINO ACID TRANSPORTER 1"/>
    <property type="match status" value="1"/>
</dbReference>
<feature type="region of interest" description="Disordered" evidence="7">
    <location>
        <begin position="318"/>
        <end position="340"/>
    </location>
</feature>